<sequence length="342" mass="35282" precursor="true">MWAQRPRARLAAGPAAVGLSAVGLAAERQPGRRRDRLAAGVADHLRGRPVAGHVLPADERPAQRLDPTDLAMSALLAAEPSEPAPAQRAAADWQKRAVAAGHGGALRPAAGSCPAQPHSVASRPAHREADHGAAGPRPEAVWRHPAQPRSAVSHRGAGHDAAELRQRAVSADGLEQRRAAAQPDALPARPRAAPGASEPAGAAGAAGARRAWARAPGRQPAEEEAAAQPSAGRAAAGAAEQRGAERQPVEVAAGAERPWAALAQGAGRAAALPSSFPRTGPALGRPAPPARAASARTRFRPPRDDRSATRASAPWSRAVQHSTSSSTDPQWSRRMSRDAVER</sequence>
<evidence type="ECO:0000256" key="1">
    <source>
        <dbReference type="SAM" id="MobiDB-lite"/>
    </source>
</evidence>
<protein>
    <submittedName>
        <fullName evidence="2">Uncharacterized protein</fullName>
    </submittedName>
</protein>
<reference evidence="2" key="1">
    <citation type="submission" date="2010-12" db="EMBL/GenBank/DDBJ databases">
        <title>Complete sequence of Rhodopseudomonas palustris DX-1.</title>
        <authorList>
            <consortium name="US DOE Joint Genome Institute"/>
            <person name="Lucas S."/>
            <person name="Copeland A."/>
            <person name="Lapidus A."/>
            <person name="Cheng J.-F."/>
            <person name="Goodwin L."/>
            <person name="Pitluck S."/>
            <person name="Misra M."/>
            <person name="Chertkov O."/>
            <person name="Detter J.C."/>
            <person name="Han C."/>
            <person name="Tapia R."/>
            <person name="Land M."/>
            <person name="Hauser L."/>
            <person name="Kyrpides N."/>
            <person name="Ivanova N."/>
            <person name="Ovchinnikova G."/>
            <person name="Logan B."/>
            <person name="Oda Y."/>
            <person name="Harwood C."/>
            <person name="Woyke T."/>
        </authorList>
    </citation>
    <scope>NUCLEOTIDE SEQUENCE [LARGE SCALE GENOMIC DNA]</scope>
    <source>
        <strain evidence="2">DX-1</strain>
    </source>
</reference>
<feature type="region of interest" description="Disordered" evidence="1">
    <location>
        <begin position="78"/>
        <end position="161"/>
    </location>
</feature>
<evidence type="ECO:0000313" key="2">
    <source>
        <dbReference type="EMBL" id="ADU42064.1"/>
    </source>
</evidence>
<feature type="compositionally biased region" description="Polar residues" evidence="1">
    <location>
        <begin position="319"/>
        <end position="330"/>
    </location>
</feature>
<dbReference type="KEGG" id="rpx:Rpdx1_0423"/>
<dbReference type="EMBL" id="CP002418">
    <property type="protein sequence ID" value="ADU42064.1"/>
    <property type="molecule type" value="Genomic_DNA"/>
</dbReference>
<proteinExistence type="predicted"/>
<feature type="region of interest" description="Disordered" evidence="1">
    <location>
        <begin position="176"/>
        <end position="342"/>
    </location>
</feature>
<feature type="compositionally biased region" description="Low complexity" evidence="1">
    <location>
        <begin position="260"/>
        <end position="296"/>
    </location>
</feature>
<dbReference type="Proteomes" id="UP000001402">
    <property type="component" value="Chromosome"/>
</dbReference>
<name>E6VJR4_RHOPX</name>
<accession>E6VJR4</accession>
<feature type="compositionally biased region" description="Low complexity" evidence="1">
    <location>
        <begin position="78"/>
        <end position="91"/>
    </location>
</feature>
<feature type="compositionally biased region" description="Low complexity" evidence="1">
    <location>
        <begin position="179"/>
        <end position="219"/>
    </location>
</feature>
<evidence type="ECO:0000313" key="3">
    <source>
        <dbReference type="Proteomes" id="UP000001402"/>
    </source>
</evidence>
<dbReference type="AlphaFoldDB" id="E6VJR4"/>
<organism evidence="2 3">
    <name type="scientific">Rhodopseudomonas palustris (strain DX-1)</name>
    <dbReference type="NCBI Taxonomy" id="652103"/>
    <lineage>
        <taxon>Bacteria</taxon>
        <taxon>Pseudomonadati</taxon>
        <taxon>Pseudomonadota</taxon>
        <taxon>Alphaproteobacteria</taxon>
        <taxon>Hyphomicrobiales</taxon>
        <taxon>Nitrobacteraceae</taxon>
        <taxon>Rhodopseudomonas</taxon>
    </lineage>
</organism>
<gene>
    <name evidence="2" type="ordered locus">Rpdx1_0423</name>
</gene>
<feature type="compositionally biased region" description="Low complexity" evidence="1">
    <location>
        <begin position="226"/>
        <end position="241"/>
    </location>
</feature>
<dbReference type="HOGENOM" id="CLU_811058_0_0_5"/>